<accession>A0A4Y3RAR3</accession>
<evidence type="ECO:0000256" key="2">
    <source>
        <dbReference type="ARBA" id="ARBA00022679"/>
    </source>
</evidence>
<feature type="domain" description="Chalcone/stilbene synthase N-terminal" evidence="4">
    <location>
        <begin position="109"/>
        <end position="228"/>
    </location>
</feature>
<evidence type="ECO:0000256" key="1">
    <source>
        <dbReference type="ARBA" id="ARBA00005531"/>
    </source>
</evidence>
<organism evidence="6 7">
    <name type="scientific">Streptomyces cacaoi</name>
    <dbReference type="NCBI Taxonomy" id="1898"/>
    <lineage>
        <taxon>Bacteria</taxon>
        <taxon>Bacillati</taxon>
        <taxon>Actinomycetota</taxon>
        <taxon>Actinomycetes</taxon>
        <taxon>Kitasatosporales</taxon>
        <taxon>Streptomycetaceae</taxon>
        <taxon>Streptomyces</taxon>
    </lineage>
</organism>
<proteinExistence type="inferred from homology"/>
<reference evidence="6 7" key="1">
    <citation type="submission" date="2019-06" db="EMBL/GenBank/DDBJ databases">
        <title>Whole genome shotgun sequence of Streptomyces cacaoi subsp. cacaoi NBRC 12748.</title>
        <authorList>
            <person name="Hosoyama A."/>
            <person name="Uohara A."/>
            <person name="Ohji S."/>
            <person name="Ichikawa N."/>
        </authorList>
    </citation>
    <scope>NUCLEOTIDE SEQUENCE [LARGE SCALE GENOMIC DNA]</scope>
    <source>
        <strain evidence="6 7">NBRC 12748</strain>
    </source>
</reference>
<dbReference type="CDD" id="cd00831">
    <property type="entry name" value="CHS_like"/>
    <property type="match status" value="1"/>
</dbReference>
<dbReference type="Proteomes" id="UP000319210">
    <property type="component" value="Unassembled WGS sequence"/>
</dbReference>
<keyword evidence="2" id="KW-0808">Transferase</keyword>
<evidence type="ECO:0000313" key="7">
    <source>
        <dbReference type="Proteomes" id="UP000319210"/>
    </source>
</evidence>
<evidence type="ECO:0000256" key="3">
    <source>
        <dbReference type="PIRSR" id="PIRSR000451-1"/>
    </source>
</evidence>
<comment type="similarity">
    <text evidence="1">Belongs to the thiolase-like superfamily. Chalcone/stilbene synthases family.</text>
</comment>
<evidence type="ECO:0000259" key="5">
    <source>
        <dbReference type="Pfam" id="PF02797"/>
    </source>
</evidence>
<dbReference type="GO" id="GO:0016747">
    <property type="term" value="F:acyltransferase activity, transferring groups other than amino-acyl groups"/>
    <property type="evidence" value="ECO:0007669"/>
    <property type="project" value="InterPro"/>
</dbReference>
<dbReference type="InterPro" id="IPR012328">
    <property type="entry name" value="Chalcone/stilbene_synt_C"/>
</dbReference>
<protein>
    <submittedName>
        <fullName evidence="6">Stilbene synthase</fullName>
    </submittedName>
</protein>
<feature type="active site" description="Acyl-thioester intermediate" evidence="3">
    <location>
        <position position="170"/>
    </location>
</feature>
<gene>
    <name evidence="6" type="ORF">SCA03_64890</name>
</gene>
<dbReference type="PANTHER" id="PTHR11877:SF46">
    <property type="entry name" value="TYPE III POLYKETIDE SYNTHASE A"/>
    <property type="match status" value="1"/>
</dbReference>
<dbReference type="Gene3D" id="3.40.47.10">
    <property type="match status" value="2"/>
</dbReference>
<feature type="domain" description="Chalcone/stilbene synthase C-terminal" evidence="5">
    <location>
        <begin position="273"/>
        <end position="387"/>
    </location>
</feature>
<evidence type="ECO:0000259" key="4">
    <source>
        <dbReference type="Pfam" id="PF00195"/>
    </source>
</evidence>
<dbReference type="NCBIfam" id="NF042429">
    <property type="entry name" value="DHPHCoAsyn_DpgA"/>
    <property type="match status" value="1"/>
</dbReference>
<sequence length="389" mass="41247">MHTEVEMNSRPVSPADVVRRHTEEIVRATQGPAPHAPGLVGVGTAVPPDSYTQRELLDTFGITDPRIRSVFLGGAIERRNLTLPPPGPDGAPATETQGELLRKHTGTGLRMGQEAIERCLEDTGATLADIRYLCCVTSTGFLAPGFSALLIKELGIERFCQRLDVVGMGCNAGLNALNAVSAWAAGHPGELALMVCVEACSAAYVFDGTMRSAVVNSLFGDGAAAVAVRTPKPGSEPDGAGRAAPALLRFASHLIPEAVGAMRYDWDDAHGKFSFYLDPEIPYVIGAHAETAVSRLLADAGVRAADITHWALHSGGKKVIDAVRVNLGLSRHDVRHTTGVLRDHGNLSSGSFLFSYERLRDERAARPGDLGVLMTMGPGSTIETALVGW</sequence>
<dbReference type="GO" id="GO:0030639">
    <property type="term" value="P:polyketide biosynthetic process"/>
    <property type="evidence" value="ECO:0007669"/>
    <property type="project" value="TreeGrafter"/>
</dbReference>
<dbReference type="AlphaFoldDB" id="A0A4Y3RAR3"/>
<dbReference type="InterPro" id="IPR016039">
    <property type="entry name" value="Thiolase-like"/>
</dbReference>
<dbReference type="SUPFAM" id="SSF53901">
    <property type="entry name" value="Thiolase-like"/>
    <property type="match status" value="1"/>
</dbReference>
<dbReference type="Pfam" id="PF02797">
    <property type="entry name" value="Chal_sti_synt_C"/>
    <property type="match status" value="1"/>
</dbReference>
<dbReference type="EMBL" id="BJMM01000071">
    <property type="protein sequence ID" value="GEB53938.1"/>
    <property type="molecule type" value="Genomic_DNA"/>
</dbReference>
<dbReference type="Pfam" id="PF00195">
    <property type="entry name" value="Chal_sti_synt_N"/>
    <property type="match status" value="1"/>
</dbReference>
<keyword evidence="7" id="KW-1185">Reference proteome</keyword>
<evidence type="ECO:0000313" key="6">
    <source>
        <dbReference type="EMBL" id="GEB53938.1"/>
    </source>
</evidence>
<name>A0A4Y3RAR3_STRCI</name>
<dbReference type="InterPro" id="IPR011141">
    <property type="entry name" value="Polyketide_synthase_type-III"/>
</dbReference>
<dbReference type="InterPro" id="IPR053446">
    <property type="entry name" value="DPA-CoA_Synthase"/>
</dbReference>
<comment type="caution">
    <text evidence="6">The sequence shown here is derived from an EMBL/GenBank/DDBJ whole genome shotgun (WGS) entry which is preliminary data.</text>
</comment>
<dbReference type="PANTHER" id="PTHR11877">
    <property type="entry name" value="HYDROXYMETHYLGLUTARYL-COA SYNTHASE"/>
    <property type="match status" value="1"/>
</dbReference>
<dbReference type="PIRSF" id="PIRSF000451">
    <property type="entry name" value="PKS_III"/>
    <property type="match status" value="1"/>
</dbReference>
<dbReference type="InterPro" id="IPR001099">
    <property type="entry name" value="Chalcone/stilbene_synt_N"/>
</dbReference>